<sequence length="487" mass="55128">MTSAMRKSDTRPVDLALLLGLIIIVASTWTCANAGASTNDFTVDDSDDRDFDSFASQYYTASEESGNDILDTESNSDYIDPGSDRITLASNHPIQPTPVWRGRFVQARGQQFVLNGKRLFVNGANMYYLMTLGSYPEGRRLVTEILRESAGLGVTVVRIWAFADGDANYNLQTRPGVYTEAVFQGLDYAVAEAKKVGIRLILSFVNNYADYGGRKQYATWAQRYAGKWNAKEDDFYTDGTIRQWYRNHIRKVITRVNTYTRVAYRNEPAIFAWELMNEPRCESDKSGNVLQRWIQEMARFVKSLDRNHMLEVGLEGFYSSQVAPDSIYSQKANPGHPSNYASQFGTDYVRNNLIPGIDFATVHSYPDSWLPNRSEYDRRAFMALWIRTHISDAKYKLNKPVLFAEYGKSDRTPGYNPSNRYNDMADMFNAVYASARSGGPAAGAMVWHFVPKSLKYNLADGYGIVISENPAIATLMHRQSARMARLR</sequence>
<keyword evidence="12" id="KW-1185">Reference proteome</keyword>
<dbReference type="PaxDb" id="3218-PP1S115_190V6.1"/>
<keyword evidence="8" id="KW-0326">Glycosidase</keyword>
<comment type="catalytic activity">
    <reaction evidence="1">
        <text>Random hydrolysis of (1-&gt;4)-beta-D-mannosidic linkages in mannans, galactomannans and glucomannans.</text>
        <dbReference type="EC" id="3.2.1.78"/>
    </reaction>
</comment>
<evidence type="ECO:0000256" key="5">
    <source>
        <dbReference type="ARBA" id="ARBA00022525"/>
    </source>
</evidence>
<dbReference type="FunFam" id="3.20.20.80:FF:000012">
    <property type="entry name" value="Mannan endo-1,4-beta-mannosidase 6"/>
    <property type="match status" value="1"/>
</dbReference>
<reference evidence="10 12" key="1">
    <citation type="journal article" date="2008" name="Science">
        <title>The Physcomitrella genome reveals evolutionary insights into the conquest of land by plants.</title>
        <authorList>
            <person name="Rensing S."/>
            <person name="Lang D."/>
            <person name="Zimmer A."/>
            <person name="Terry A."/>
            <person name="Salamov A."/>
            <person name="Shapiro H."/>
            <person name="Nishiyama T."/>
            <person name="Perroud P.-F."/>
            <person name="Lindquist E."/>
            <person name="Kamisugi Y."/>
            <person name="Tanahashi T."/>
            <person name="Sakakibara K."/>
            <person name="Fujita T."/>
            <person name="Oishi K."/>
            <person name="Shin-I T."/>
            <person name="Kuroki Y."/>
            <person name="Toyoda A."/>
            <person name="Suzuki Y."/>
            <person name="Hashimoto A."/>
            <person name="Yamaguchi K."/>
            <person name="Sugano A."/>
            <person name="Kohara Y."/>
            <person name="Fujiyama A."/>
            <person name="Anterola A."/>
            <person name="Aoki S."/>
            <person name="Ashton N."/>
            <person name="Barbazuk W.B."/>
            <person name="Barker E."/>
            <person name="Bennetzen J."/>
            <person name="Bezanilla M."/>
            <person name="Blankenship R."/>
            <person name="Cho S.H."/>
            <person name="Dutcher S."/>
            <person name="Estelle M."/>
            <person name="Fawcett J.A."/>
            <person name="Gundlach H."/>
            <person name="Hanada K."/>
            <person name="Heyl A."/>
            <person name="Hicks K.A."/>
            <person name="Hugh J."/>
            <person name="Lohr M."/>
            <person name="Mayer K."/>
            <person name="Melkozernov A."/>
            <person name="Murata T."/>
            <person name="Nelson D."/>
            <person name="Pils B."/>
            <person name="Prigge M."/>
            <person name="Reiss B."/>
            <person name="Renner T."/>
            <person name="Rombauts S."/>
            <person name="Rushton P."/>
            <person name="Sanderfoot A."/>
            <person name="Schween G."/>
            <person name="Shiu S.-H."/>
            <person name="Stueber K."/>
            <person name="Theodoulou F.L."/>
            <person name="Tu H."/>
            <person name="Van de Peer Y."/>
            <person name="Verrier P.J."/>
            <person name="Waters E."/>
            <person name="Wood A."/>
            <person name="Yang L."/>
            <person name="Cove D."/>
            <person name="Cuming A."/>
            <person name="Hasebe M."/>
            <person name="Lucas S."/>
            <person name="Mishler D.B."/>
            <person name="Reski R."/>
            <person name="Grigoriev I."/>
            <person name="Quatrano R.S."/>
            <person name="Boore J.L."/>
        </authorList>
    </citation>
    <scope>NUCLEOTIDE SEQUENCE [LARGE SCALE GENOMIC DNA]</scope>
    <source>
        <strain evidence="11 12">cv. Gransden 2004</strain>
    </source>
</reference>
<dbReference type="GeneID" id="112281069"/>
<evidence type="ECO:0000256" key="3">
    <source>
        <dbReference type="ARBA" id="ARBA00005641"/>
    </source>
</evidence>
<evidence type="ECO:0000256" key="6">
    <source>
        <dbReference type="ARBA" id="ARBA00022729"/>
    </source>
</evidence>
<evidence type="ECO:0000256" key="7">
    <source>
        <dbReference type="ARBA" id="ARBA00022801"/>
    </source>
</evidence>
<evidence type="ECO:0000256" key="1">
    <source>
        <dbReference type="ARBA" id="ARBA00001678"/>
    </source>
</evidence>
<dbReference type="Gene3D" id="3.20.20.80">
    <property type="entry name" value="Glycosidases"/>
    <property type="match status" value="1"/>
</dbReference>
<dbReference type="AlphaFoldDB" id="A9ST63"/>
<dbReference type="eggNOG" id="ENOG502QS4Q">
    <property type="taxonomic scope" value="Eukaryota"/>
</dbReference>
<keyword evidence="7" id="KW-0378">Hydrolase</keyword>
<dbReference type="SUPFAM" id="SSF51445">
    <property type="entry name" value="(Trans)glycosidases"/>
    <property type="match status" value="1"/>
</dbReference>
<dbReference type="Pfam" id="PF26410">
    <property type="entry name" value="GH5_mannosidase"/>
    <property type="match status" value="1"/>
</dbReference>
<protein>
    <recommendedName>
        <fullName evidence="4">mannan endo-1,4-beta-mannosidase</fullName>
        <ecNumber evidence="4">3.2.1.78</ecNumber>
    </recommendedName>
</protein>
<organism evidence="10">
    <name type="scientific">Physcomitrium patens</name>
    <name type="common">Spreading-leaved earth moss</name>
    <name type="synonym">Physcomitrella patens</name>
    <dbReference type="NCBI Taxonomy" id="3218"/>
    <lineage>
        <taxon>Eukaryota</taxon>
        <taxon>Viridiplantae</taxon>
        <taxon>Streptophyta</taxon>
        <taxon>Embryophyta</taxon>
        <taxon>Bryophyta</taxon>
        <taxon>Bryophytina</taxon>
        <taxon>Bryopsida</taxon>
        <taxon>Funariidae</taxon>
        <taxon>Funariales</taxon>
        <taxon>Funariaceae</taxon>
        <taxon>Physcomitrium</taxon>
    </lineage>
</organism>
<evidence type="ECO:0000256" key="2">
    <source>
        <dbReference type="ARBA" id="ARBA00004613"/>
    </source>
</evidence>
<dbReference type="GO" id="GO:0000272">
    <property type="term" value="P:polysaccharide catabolic process"/>
    <property type="evidence" value="ECO:0007669"/>
    <property type="project" value="InterPro"/>
</dbReference>
<evidence type="ECO:0000259" key="9">
    <source>
        <dbReference type="Pfam" id="PF26410"/>
    </source>
</evidence>
<dbReference type="Gramene" id="Pp3c4_28130V3.2">
    <property type="protein sequence ID" value="Pp3c4_28130V3.2"/>
    <property type="gene ID" value="Pp3c4_28130"/>
</dbReference>
<evidence type="ECO:0000256" key="8">
    <source>
        <dbReference type="ARBA" id="ARBA00023295"/>
    </source>
</evidence>
<dbReference type="STRING" id="3218.A9ST63"/>
<dbReference type="OMA" id="TPQPFRM"/>
<keyword evidence="6" id="KW-0732">Signal</keyword>
<dbReference type="Gramene" id="Pp3c4_28130V3.1">
    <property type="protein sequence ID" value="Pp3c4_28130V3.1"/>
    <property type="gene ID" value="Pp3c4_28130"/>
</dbReference>
<feature type="domain" description="Glycoside hydrolase family 5" evidence="9">
    <location>
        <begin position="103"/>
        <end position="449"/>
    </location>
</feature>
<dbReference type="KEGG" id="ppp:112281069"/>
<dbReference type="EC" id="3.2.1.78" evidence="4"/>
<dbReference type="InterPro" id="IPR001547">
    <property type="entry name" value="Glyco_hydro_5"/>
</dbReference>
<evidence type="ECO:0000313" key="12">
    <source>
        <dbReference type="Proteomes" id="UP000006727"/>
    </source>
</evidence>
<dbReference type="PANTHER" id="PTHR31451:SF39">
    <property type="entry name" value="MANNAN ENDO-1,4-BETA-MANNOSIDASE 1"/>
    <property type="match status" value="1"/>
</dbReference>
<evidence type="ECO:0000313" key="10">
    <source>
        <dbReference type="EMBL" id="PNR55961.1"/>
    </source>
</evidence>
<accession>A9ST63</accession>
<dbReference type="InterPro" id="IPR017853">
    <property type="entry name" value="GH"/>
</dbReference>
<dbReference type="HOGENOM" id="CLU_031603_0_0_1"/>
<proteinExistence type="inferred from homology"/>
<dbReference type="RefSeq" id="XP_024373004.1">
    <property type="nucleotide sequence ID" value="XM_024517236.2"/>
</dbReference>
<name>A9ST63_PHYPA</name>
<comment type="subcellular location">
    <subcellularLocation>
        <location evidence="2">Secreted</location>
    </subcellularLocation>
</comment>
<dbReference type="GO" id="GO:0016985">
    <property type="term" value="F:mannan endo-1,4-beta-mannosidase activity"/>
    <property type="evidence" value="ECO:0000318"/>
    <property type="project" value="GO_Central"/>
</dbReference>
<evidence type="ECO:0000313" key="11">
    <source>
        <dbReference type="EnsemblPlants" id="Pp3c4_28130V3.1"/>
    </source>
</evidence>
<gene>
    <name evidence="11" type="primary">LOC112281069</name>
    <name evidence="10" type="ORF">PHYPA_006858</name>
</gene>
<dbReference type="Proteomes" id="UP000006727">
    <property type="component" value="Chromosome 4"/>
</dbReference>
<dbReference type="InterPro" id="IPR045053">
    <property type="entry name" value="MAN-like"/>
</dbReference>
<reference evidence="10 12" key="2">
    <citation type="journal article" date="2018" name="Plant J.">
        <title>The Physcomitrella patens chromosome-scale assembly reveals moss genome structure and evolution.</title>
        <authorList>
            <person name="Lang D."/>
            <person name="Ullrich K.K."/>
            <person name="Murat F."/>
            <person name="Fuchs J."/>
            <person name="Jenkins J."/>
            <person name="Haas F.B."/>
            <person name="Piednoel M."/>
            <person name="Gundlach H."/>
            <person name="Van Bel M."/>
            <person name="Meyberg R."/>
            <person name="Vives C."/>
            <person name="Morata J."/>
            <person name="Symeonidi A."/>
            <person name="Hiss M."/>
            <person name="Muchero W."/>
            <person name="Kamisugi Y."/>
            <person name="Saleh O."/>
            <person name="Blanc G."/>
            <person name="Decker E.L."/>
            <person name="van Gessel N."/>
            <person name="Grimwood J."/>
            <person name="Hayes R.D."/>
            <person name="Graham S.W."/>
            <person name="Gunter L.E."/>
            <person name="McDaniel S.F."/>
            <person name="Hoernstein S.N.W."/>
            <person name="Larsson A."/>
            <person name="Li F.W."/>
            <person name="Perroud P.F."/>
            <person name="Phillips J."/>
            <person name="Ranjan P."/>
            <person name="Rokshar D.S."/>
            <person name="Rothfels C.J."/>
            <person name="Schneider L."/>
            <person name="Shu S."/>
            <person name="Stevenson D.W."/>
            <person name="Thummler F."/>
            <person name="Tillich M."/>
            <person name="Villarreal Aguilar J.C."/>
            <person name="Widiez T."/>
            <person name="Wong G.K."/>
            <person name="Wymore A."/>
            <person name="Zhang Y."/>
            <person name="Zimmer A.D."/>
            <person name="Quatrano R.S."/>
            <person name="Mayer K.F.X."/>
            <person name="Goodstein D."/>
            <person name="Casacuberta J.M."/>
            <person name="Vandepoele K."/>
            <person name="Reski R."/>
            <person name="Cuming A.C."/>
            <person name="Tuskan G.A."/>
            <person name="Maumus F."/>
            <person name="Salse J."/>
            <person name="Schmutz J."/>
            <person name="Rensing S.A."/>
        </authorList>
    </citation>
    <scope>NUCLEOTIDE SEQUENCE [LARGE SCALE GENOMIC DNA]</scope>
    <source>
        <strain evidence="11 12">cv. Gransden 2004</strain>
    </source>
</reference>
<evidence type="ECO:0000256" key="4">
    <source>
        <dbReference type="ARBA" id="ARBA00012706"/>
    </source>
</evidence>
<dbReference type="PANTHER" id="PTHR31451">
    <property type="match status" value="1"/>
</dbReference>
<dbReference type="EnsemblPlants" id="Pp3c4_28130V3.2">
    <property type="protein sequence ID" value="Pp3c4_28130V3.2"/>
    <property type="gene ID" value="Pp3c4_28130"/>
</dbReference>
<reference evidence="11" key="3">
    <citation type="submission" date="2020-12" db="UniProtKB">
        <authorList>
            <consortium name="EnsemblPlants"/>
        </authorList>
    </citation>
    <scope>IDENTIFICATION</scope>
</reference>
<dbReference type="EnsemblPlants" id="Pp3c4_28130V3.1">
    <property type="protein sequence ID" value="Pp3c4_28130V3.1"/>
    <property type="gene ID" value="Pp3c4_28130"/>
</dbReference>
<keyword evidence="5" id="KW-0964">Secreted</keyword>
<dbReference type="GO" id="GO:0005576">
    <property type="term" value="C:extracellular region"/>
    <property type="evidence" value="ECO:0007669"/>
    <property type="project" value="UniProtKB-SubCell"/>
</dbReference>
<comment type="similarity">
    <text evidence="3">Belongs to the glycosyl hydrolase 5 (cellulase A) family.</text>
</comment>
<dbReference type="EMBL" id="ABEU02000004">
    <property type="protein sequence ID" value="PNR55961.1"/>
    <property type="molecule type" value="Genomic_DNA"/>
</dbReference>
<dbReference type="OrthoDB" id="406631at2759"/>